<keyword evidence="1" id="KW-1133">Transmembrane helix</keyword>
<accession>A0A0M0LEU0</accession>
<evidence type="ECO:0000313" key="5">
    <source>
        <dbReference type="Proteomes" id="UP000036867"/>
    </source>
</evidence>
<feature type="transmembrane region" description="Helical" evidence="1">
    <location>
        <begin position="6"/>
        <end position="24"/>
    </location>
</feature>
<dbReference type="PANTHER" id="PTHR37464:SF1">
    <property type="entry name" value="BLL2463 PROTEIN"/>
    <property type="match status" value="1"/>
</dbReference>
<proteinExistence type="predicted"/>
<protein>
    <recommendedName>
        <fullName evidence="6">VWFA domain-containing protein</fullName>
    </recommendedName>
</protein>
<dbReference type="InterPro" id="IPR002035">
    <property type="entry name" value="VWF_A"/>
</dbReference>
<dbReference type="Pfam" id="PF13519">
    <property type="entry name" value="VWA_2"/>
    <property type="match status" value="1"/>
</dbReference>
<evidence type="ECO:0000259" key="2">
    <source>
        <dbReference type="Pfam" id="PF07584"/>
    </source>
</evidence>
<dbReference type="RefSeq" id="WP_053417613.1">
    <property type="nucleotide sequence ID" value="NZ_LILB01000005.1"/>
</dbReference>
<dbReference type="GeneID" id="301137186"/>
<evidence type="ECO:0000256" key="1">
    <source>
        <dbReference type="SAM" id="Phobius"/>
    </source>
</evidence>
<dbReference type="Gene3D" id="3.40.50.410">
    <property type="entry name" value="von Willebrand factor, type A domain"/>
    <property type="match status" value="1"/>
</dbReference>
<dbReference type="Proteomes" id="UP000036867">
    <property type="component" value="Unassembled WGS sequence"/>
</dbReference>
<dbReference type="InterPro" id="IPR036465">
    <property type="entry name" value="vWFA_dom_sf"/>
</dbReference>
<evidence type="ECO:0000313" key="4">
    <source>
        <dbReference type="EMBL" id="KOO49451.1"/>
    </source>
</evidence>
<evidence type="ECO:0000259" key="3">
    <source>
        <dbReference type="Pfam" id="PF13519"/>
    </source>
</evidence>
<dbReference type="InterPro" id="IPR024163">
    <property type="entry name" value="Aerotolerance_reg_N"/>
</dbReference>
<dbReference type="EMBL" id="LILB01000005">
    <property type="protein sequence ID" value="KOO49451.1"/>
    <property type="molecule type" value="Genomic_DNA"/>
</dbReference>
<dbReference type="AlphaFoldDB" id="A0A0M0LEU0"/>
<gene>
    <name evidence="4" type="ORF">AMD00_13875</name>
</gene>
<feature type="transmembrane region" description="Helical" evidence="1">
    <location>
        <begin position="59"/>
        <end position="80"/>
    </location>
</feature>
<comment type="caution">
    <text evidence="4">The sequence shown here is derived from an EMBL/GenBank/DDBJ whole genome shotgun (WGS) entry which is preliminary data.</text>
</comment>
<dbReference type="Pfam" id="PF07584">
    <property type="entry name" value="BatA"/>
    <property type="match status" value="1"/>
</dbReference>
<evidence type="ECO:0008006" key="6">
    <source>
        <dbReference type="Google" id="ProtNLM"/>
    </source>
</evidence>
<feature type="transmembrane region" description="Helical" evidence="1">
    <location>
        <begin position="563"/>
        <end position="581"/>
    </location>
</feature>
<dbReference type="STRING" id="263475.AMD00_13875"/>
<feature type="domain" description="Aerotolerance regulator N-terminal" evidence="2">
    <location>
        <begin position="1"/>
        <end position="78"/>
    </location>
</feature>
<organism evidence="4 5">
    <name type="scientific">Viridibacillus arvi</name>
    <dbReference type="NCBI Taxonomy" id="263475"/>
    <lineage>
        <taxon>Bacteria</taxon>
        <taxon>Bacillati</taxon>
        <taxon>Bacillota</taxon>
        <taxon>Bacilli</taxon>
        <taxon>Bacillales</taxon>
        <taxon>Caryophanaceae</taxon>
        <taxon>Viridibacillus</taxon>
    </lineage>
</organism>
<keyword evidence="1" id="KW-0812">Transmembrane</keyword>
<reference evidence="5" key="1">
    <citation type="submission" date="2015-08" db="EMBL/GenBank/DDBJ databases">
        <title>Fjat-10028 dsm 16317.</title>
        <authorList>
            <person name="Liu B."/>
            <person name="Wang J."/>
            <person name="Zhu Y."/>
            <person name="Liu G."/>
            <person name="Chen Q."/>
            <person name="Chen Z."/>
            <person name="Lan J."/>
            <person name="Che J."/>
            <person name="Ge C."/>
            <person name="Shi H."/>
            <person name="Pan Z."/>
            <person name="Liu X."/>
        </authorList>
    </citation>
    <scope>NUCLEOTIDE SEQUENCE [LARGE SCALE GENOMIC DNA]</scope>
    <source>
        <strain evidence="5">DSM 16317</strain>
    </source>
</reference>
<name>A0A0M0LEU0_9BACL</name>
<keyword evidence="1" id="KW-0472">Membrane</keyword>
<feature type="domain" description="VWFA" evidence="3">
    <location>
        <begin position="91"/>
        <end position="191"/>
    </location>
</feature>
<sequence>MGFNQLPFLLTAIFPLTVLIYYFFRKKYVVKQISSTLFWDEVMKETKASPYLQHLQRNALFYLQMLGLILLVIALLQPYWKTKSIAGNQIIWVVDTSATMLSENEGQTIFEAHQKEMLDLTNKLGGKAVTIITTGLEPQVVLRNETNTKTIQNAVKSLEVTYANEQFPTMLDFLQTFISKKSTVIYLFTDAIERDQLPLELPDVKWIVKGAPDDLQNISLQRFGATKVEGQLKAITQVKNDTSKEQQVTILITNDTGKELTKKKITIPANKEERVLFDNLPNQTALTAKLKVKDDYKVDNEMTILIQQNISKILVDQGLQQLVQKAFQAMDFPVSIVPSLQLGDSKDDAIIVTNQTRLLEQQKQPVLLIGRDDKKAKEVKGELKTKDSNLFAYAPIKDVYVNELYPAFTDYKTIATIGDAPFIQISPIGHIAVLADIQMTDWPLHPSFPLFLWSAKESLASSGSDIGTFSPNERRIISLAGIDGGEKGYEIYTQDGEYIRSFEDGNSFIAPTKPGFYMMKSGNEEKRFVVTLQQQEKVIAKGTSFEYGETMDKKATNFIQQPLVPLLLLLIITLLLVEWEVQRRYGFTH</sequence>
<keyword evidence="5" id="KW-1185">Reference proteome</keyword>
<dbReference type="OrthoDB" id="9780136at2"/>
<dbReference type="PANTHER" id="PTHR37464">
    <property type="entry name" value="BLL2463 PROTEIN"/>
    <property type="match status" value="1"/>
</dbReference>